<dbReference type="PRINTS" id="PR00252">
    <property type="entry name" value="NRIONCHANNEL"/>
</dbReference>
<dbReference type="PROSITE" id="PS00236">
    <property type="entry name" value="NEUROTR_ION_CHANNEL"/>
    <property type="match status" value="1"/>
</dbReference>
<feature type="transmembrane region" description="Helical" evidence="5">
    <location>
        <begin position="265"/>
        <end position="288"/>
    </location>
</feature>
<organism evidence="8">
    <name type="scientific">Capitella teleta</name>
    <name type="common">Polychaete worm</name>
    <dbReference type="NCBI Taxonomy" id="283909"/>
    <lineage>
        <taxon>Eukaryota</taxon>
        <taxon>Metazoa</taxon>
        <taxon>Spiralia</taxon>
        <taxon>Lophotrochozoa</taxon>
        <taxon>Annelida</taxon>
        <taxon>Polychaeta</taxon>
        <taxon>Sedentaria</taxon>
        <taxon>Scolecida</taxon>
        <taxon>Capitellidae</taxon>
        <taxon>Capitella</taxon>
    </lineage>
</organism>
<dbReference type="Gene3D" id="1.20.58.390">
    <property type="entry name" value="Neurotransmitter-gated ion-channel transmembrane domain"/>
    <property type="match status" value="1"/>
</dbReference>
<proteinExistence type="inferred from homology"/>
<keyword evidence="3 5" id="KW-1133">Transmembrane helix</keyword>
<comment type="similarity">
    <text evidence="5">Belongs to the ligand-gated ion channel (TC 1.A.9) family.</text>
</comment>
<dbReference type="InterPro" id="IPR018000">
    <property type="entry name" value="Neurotransmitter_ion_chnl_CS"/>
</dbReference>
<evidence type="ECO:0000313" key="10">
    <source>
        <dbReference type="Proteomes" id="UP000014760"/>
    </source>
</evidence>
<dbReference type="EMBL" id="KB301364">
    <property type="protein sequence ID" value="ELU05659.1"/>
    <property type="molecule type" value="Genomic_DNA"/>
</dbReference>
<keyword evidence="10" id="KW-1185">Reference proteome</keyword>
<dbReference type="Proteomes" id="UP000014760">
    <property type="component" value="Unassembled WGS sequence"/>
</dbReference>
<evidence type="ECO:0000259" key="7">
    <source>
        <dbReference type="Pfam" id="PF02932"/>
    </source>
</evidence>
<keyword evidence="5" id="KW-0813">Transport</keyword>
<dbReference type="Pfam" id="PF02931">
    <property type="entry name" value="Neur_chan_LBD"/>
    <property type="match status" value="1"/>
</dbReference>
<dbReference type="CDD" id="cd18989">
    <property type="entry name" value="LGIC_ECD_cation"/>
    <property type="match status" value="1"/>
</dbReference>
<evidence type="ECO:0000256" key="3">
    <source>
        <dbReference type="ARBA" id="ARBA00022989"/>
    </source>
</evidence>
<dbReference type="HOGENOM" id="CLU_018074_0_1_1"/>
<dbReference type="OrthoDB" id="6270741at2759"/>
<dbReference type="OMA" id="ACDANIF"/>
<evidence type="ECO:0000256" key="5">
    <source>
        <dbReference type="RuleBase" id="RU000687"/>
    </source>
</evidence>
<dbReference type="FunFam" id="1.20.58.390:FF:000043">
    <property type="entry name" value="AcetylCholine Receptor"/>
    <property type="match status" value="1"/>
</dbReference>
<dbReference type="InterPro" id="IPR006201">
    <property type="entry name" value="Neur_channel"/>
</dbReference>
<comment type="subcellular location">
    <subcellularLocation>
        <location evidence="1">Membrane</location>
        <topology evidence="1">Multi-pass membrane protein</topology>
    </subcellularLocation>
</comment>
<evidence type="ECO:0000259" key="6">
    <source>
        <dbReference type="Pfam" id="PF02931"/>
    </source>
</evidence>
<keyword evidence="5" id="KW-0407">Ion channel</keyword>
<feature type="transmembrane region" description="Helical" evidence="5">
    <location>
        <begin position="203"/>
        <end position="228"/>
    </location>
</feature>
<dbReference type="AlphaFoldDB" id="R7UGK2"/>
<gene>
    <name evidence="8" type="ORF">CAPTEDRAFT_184137</name>
</gene>
<dbReference type="InterPro" id="IPR006029">
    <property type="entry name" value="Neurotrans-gated_channel_TM"/>
</dbReference>
<keyword evidence="5" id="KW-0406">Ion transport</keyword>
<dbReference type="InterPro" id="IPR038050">
    <property type="entry name" value="Neuro_actylchol_rec"/>
</dbReference>
<keyword evidence="2 5" id="KW-0812">Transmembrane</keyword>
<dbReference type="STRING" id="283909.R7UGK2"/>
<feature type="domain" description="Neurotransmitter-gated ion-channel transmembrane" evidence="7">
    <location>
        <begin position="210"/>
        <end position="436"/>
    </location>
</feature>
<reference evidence="8 10" key="2">
    <citation type="journal article" date="2013" name="Nature">
        <title>Insights into bilaterian evolution from three spiralian genomes.</title>
        <authorList>
            <person name="Simakov O."/>
            <person name="Marletaz F."/>
            <person name="Cho S.J."/>
            <person name="Edsinger-Gonzales E."/>
            <person name="Havlak P."/>
            <person name="Hellsten U."/>
            <person name="Kuo D.H."/>
            <person name="Larsson T."/>
            <person name="Lv J."/>
            <person name="Arendt D."/>
            <person name="Savage R."/>
            <person name="Osoegawa K."/>
            <person name="de Jong P."/>
            <person name="Grimwood J."/>
            <person name="Chapman J.A."/>
            <person name="Shapiro H."/>
            <person name="Aerts A."/>
            <person name="Otillar R.P."/>
            <person name="Terry A.Y."/>
            <person name="Boore J.L."/>
            <person name="Grigoriev I.V."/>
            <person name="Lindberg D.R."/>
            <person name="Seaver E.C."/>
            <person name="Weisblat D.A."/>
            <person name="Putnam N.H."/>
            <person name="Rokhsar D.S."/>
        </authorList>
    </citation>
    <scope>NUCLEOTIDE SEQUENCE</scope>
    <source>
        <strain evidence="8 10">I ESC-2004</strain>
    </source>
</reference>
<dbReference type="CDD" id="cd19051">
    <property type="entry name" value="LGIC_TM_cation"/>
    <property type="match status" value="1"/>
</dbReference>
<dbReference type="EMBL" id="AMQN01001315">
    <property type="status" value="NOT_ANNOTATED_CDS"/>
    <property type="molecule type" value="Genomic_DNA"/>
</dbReference>
<dbReference type="GO" id="GO:0016020">
    <property type="term" value="C:membrane"/>
    <property type="evidence" value="ECO:0007669"/>
    <property type="project" value="UniProtKB-SubCell"/>
</dbReference>
<keyword evidence="4 5" id="KW-0472">Membrane</keyword>
<name>R7UGK2_CAPTE</name>
<evidence type="ECO:0008006" key="11">
    <source>
        <dbReference type="Google" id="ProtNLM"/>
    </source>
</evidence>
<dbReference type="Pfam" id="PF02932">
    <property type="entry name" value="Neur_chan_memb"/>
    <property type="match status" value="1"/>
</dbReference>
<feature type="transmembrane region" description="Helical" evidence="5">
    <location>
        <begin position="235"/>
        <end position="253"/>
    </location>
</feature>
<evidence type="ECO:0000313" key="8">
    <source>
        <dbReference type="EMBL" id="ELU05659.1"/>
    </source>
</evidence>
<dbReference type="SUPFAM" id="SSF63712">
    <property type="entry name" value="Nicotinic receptor ligand binding domain-like"/>
    <property type="match status" value="1"/>
</dbReference>
<dbReference type="InterPro" id="IPR006202">
    <property type="entry name" value="Neur_chan_lig-bd"/>
</dbReference>
<dbReference type="GO" id="GO:0004888">
    <property type="term" value="F:transmembrane signaling receptor activity"/>
    <property type="evidence" value="ECO:0007669"/>
    <property type="project" value="InterPro"/>
</dbReference>
<evidence type="ECO:0000256" key="1">
    <source>
        <dbReference type="ARBA" id="ARBA00004141"/>
    </source>
</evidence>
<sequence length="458" mass="52366">MDLFKGYDTDARAVINTNNTVKVEIEFVLLRIQKLVGISRLVASSFSILVEWSDERLRWDPSDYNEIKDVVVRADRIWIPELAIINGADAMIQEFEKIRVLISHDGKVHWEPGGVFMTTCDIDITFFPFDTQACPIEIGAWAYKSSRMNLTSVRDVIETHEFKVNGEWAIRGTVARWEEITLPCCPDIRYSKVVFVMVLDRRYMFYIMNIVLPCSLLSVLILVVFCVPPDAGEKISAGISVLLAFTVFLLMLADNVPRTSLDVPIIVIYLGSTMALGTASVCLTVVVLNMHHRSSQAPVPRWARVVFLHYFARVFGLPHIPRSTMTSYRGSVRSRPNNFKKCDDDSNDATEMLEVHHILSAADKISPRNVPENYIRNETMRYHNVDPQNSSRVSQEEVANHTHDDVIREWRVFARVMDRIFFCTIFFIMTACAVLILTSPTWRKSPDYAITFDPADRE</sequence>
<evidence type="ECO:0000256" key="4">
    <source>
        <dbReference type="ARBA" id="ARBA00023136"/>
    </source>
</evidence>
<evidence type="ECO:0000256" key="2">
    <source>
        <dbReference type="ARBA" id="ARBA00022692"/>
    </source>
</evidence>
<dbReference type="Gene3D" id="2.70.170.10">
    <property type="entry name" value="Neurotransmitter-gated ion-channel ligand-binding domain"/>
    <property type="match status" value="1"/>
</dbReference>
<reference evidence="9" key="3">
    <citation type="submission" date="2015-06" db="UniProtKB">
        <authorList>
            <consortium name="EnsemblMetazoa"/>
        </authorList>
    </citation>
    <scope>IDENTIFICATION</scope>
</reference>
<dbReference type="InterPro" id="IPR036734">
    <property type="entry name" value="Neur_chan_lig-bd_sf"/>
</dbReference>
<dbReference type="PANTHER" id="PTHR18945">
    <property type="entry name" value="NEUROTRANSMITTER GATED ION CHANNEL"/>
    <property type="match status" value="1"/>
</dbReference>
<accession>R7UGK2</accession>
<dbReference type="FunFam" id="2.70.170.10:FF:000028">
    <property type="entry name" value="AcetylCholine Receptor"/>
    <property type="match status" value="1"/>
</dbReference>
<dbReference type="EnsemblMetazoa" id="CapteT184137">
    <property type="protein sequence ID" value="CapteP184137"/>
    <property type="gene ID" value="CapteG184137"/>
</dbReference>
<dbReference type="GO" id="GO:0005230">
    <property type="term" value="F:extracellular ligand-gated monoatomic ion channel activity"/>
    <property type="evidence" value="ECO:0007669"/>
    <property type="project" value="InterPro"/>
</dbReference>
<evidence type="ECO:0000313" key="9">
    <source>
        <dbReference type="EnsemblMetazoa" id="CapteP184137"/>
    </source>
</evidence>
<dbReference type="InterPro" id="IPR036719">
    <property type="entry name" value="Neuro-gated_channel_TM_sf"/>
</dbReference>
<protein>
    <recommendedName>
        <fullName evidence="11">Neurotransmitter-gated ion-channel ligand-binding domain-containing protein</fullName>
    </recommendedName>
</protein>
<dbReference type="SUPFAM" id="SSF90112">
    <property type="entry name" value="Neurotransmitter-gated ion-channel transmembrane pore"/>
    <property type="match status" value="1"/>
</dbReference>
<reference evidence="10" key="1">
    <citation type="submission" date="2012-12" db="EMBL/GenBank/DDBJ databases">
        <authorList>
            <person name="Hellsten U."/>
            <person name="Grimwood J."/>
            <person name="Chapman J.A."/>
            <person name="Shapiro H."/>
            <person name="Aerts A."/>
            <person name="Otillar R.P."/>
            <person name="Terry A.Y."/>
            <person name="Boore J.L."/>
            <person name="Simakov O."/>
            <person name="Marletaz F."/>
            <person name="Cho S.-J."/>
            <person name="Edsinger-Gonzales E."/>
            <person name="Havlak P."/>
            <person name="Kuo D.-H."/>
            <person name="Larsson T."/>
            <person name="Lv J."/>
            <person name="Arendt D."/>
            <person name="Savage R."/>
            <person name="Osoegawa K."/>
            <person name="de Jong P."/>
            <person name="Lindberg D.R."/>
            <person name="Seaver E.C."/>
            <person name="Weisblat D.A."/>
            <person name="Putnam N.H."/>
            <person name="Grigoriev I.V."/>
            <person name="Rokhsar D.S."/>
        </authorList>
    </citation>
    <scope>NUCLEOTIDE SEQUENCE</scope>
    <source>
        <strain evidence="10">I ESC-2004</strain>
    </source>
</reference>
<feature type="transmembrane region" description="Helical" evidence="5">
    <location>
        <begin position="420"/>
        <end position="438"/>
    </location>
</feature>
<feature type="domain" description="Neurotransmitter-gated ion-channel ligand-binding" evidence="6">
    <location>
        <begin position="2"/>
        <end position="203"/>
    </location>
</feature>